<keyword evidence="5" id="KW-0229">DNA integration</keyword>
<keyword evidence="4" id="KW-0159">Chromosome partition</keyword>
<evidence type="ECO:0000256" key="7">
    <source>
        <dbReference type="ARBA" id="ARBA00023172"/>
    </source>
</evidence>
<name>A0ABN0P6Y5_TRESO</name>
<proteinExistence type="predicted"/>
<evidence type="ECO:0000256" key="5">
    <source>
        <dbReference type="ARBA" id="ARBA00022908"/>
    </source>
</evidence>
<dbReference type="Pfam" id="PF13495">
    <property type="entry name" value="Phage_int_SAM_4"/>
    <property type="match status" value="1"/>
</dbReference>
<dbReference type="Proteomes" id="UP000016646">
    <property type="component" value="Unassembled WGS sequence"/>
</dbReference>
<gene>
    <name evidence="12" type="ORF">HMPREF0860_0921</name>
</gene>
<organism evidence="12 13">
    <name type="scientific">Treponema socranskii subsp. socranskii VPI DR56BR1116 = ATCC 35536</name>
    <dbReference type="NCBI Taxonomy" id="1125725"/>
    <lineage>
        <taxon>Bacteria</taxon>
        <taxon>Pseudomonadati</taxon>
        <taxon>Spirochaetota</taxon>
        <taxon>Spirochaetia</taxon>
        <taxon>Spirochaetales</taxon>
        <taxon>Treponemataceae</taxon>
        <taxon>Treponema</taxon>
    </lineage>
</organism>
<evidence type="ECO:0000256" key="4">
    <source>
        <dbReference type="ARBA" id="ARBA00022829"/>
    </source>
</evidence>
<evidence type="ECO:0000313" key="13">
    <source>
        <dbReference type="Proteomes" id="UP000016646"/>
    </source>
</evidence>
<dbReference type="PANTHER" id="PTHR30349:SF77">
    <property type="entry name" value="TYROSINE RECOMBINASE XERC"/>
    <property type="match status" value="1"/>
</dbReference>
<dbReference type="NCBIfam" id="NF040815">
    <property type="entry name" value="recomb_XerA_Arch"/>
    <property type="match status" value="1"/>
</dbReference>
<evidence type="ECO:0000259" key="11">
    <source>
        <dbReference type="PROSITE" id="PS51900"/>
    </source>
</evidence>
<dbReference type="InterPro" id="IPR050090">
    <property type="entry name" value="Tyrosine_recombinase_XerCD"/>
</dbReference>
<dbReference type="PROSITE" id="PS51900">
    <property type="entry name" value="CB"/>
    <property type="match status" value="1"/>
</dbReference>
<evidence type="ECO:0000256" key="1">
    <source>
        <dbReference type="ARBA" id="ARBA00004496"/>
    </source>
</evidence>
<evidence type="ECO:0000256" key="8">
    <source>
        <dbReference type="ARBA" id="ARBA00023306"/>
    </source>
</evidence>
<sequence length="327" mass="37819">MKDKLITAIQMRMAPLLDTAQQAELQRVLAYYFHDVDVIERQASDQQEKEGLLEMFIAAKGVEGCSEKSLKYYDSTIRQMQNSVKKPVREITTDDLRVYLADYQKERKSSKVTIDNMRRIFSSFFGWLEDEDYILKSPVRRIHKIKADKIIKDTFSDEGLELLRDACDEVRDLAMIDLLASTGMRVGELVGLNREDISFHERECVVFGKGKTERLVYFDARTKIHLQNYLDCRADNNPALFVSLALPYKRLLIGGVETRLREIGKRADIQKVHPHKFRRTLATRAIDKGMPIEQVQRLLGHVKIDTTMTYAMVNQANVKNSHRKFIG</sequence>
<dbReference type="PANTHER" id="PTHR30349">
    <property type="entry name" value="PHAGE INTEGRASE-RELATED"/>
    <property type="match status" value="1"/>
</dbReference>
<keyword evidence="7" id="KW-0233">DNA recombination</keyword>
<dbReference type="CDD" id="cd00397">
    <property type="entry name" value="DNA_BRE_C"/>
    <property type="match status" value="1"/>
</dbReference>
<comment type="caution">
    <text evidence="12">The sequence shown here is derived from an EMBL/GenBank/DDBJ whole genome shotgun (WGS) entry which is preliminary data.</text>
</comment>
<keyword evidence="8" id="KW-0131">Cell cycle</keyword>
<dbReference type="PROSITE" id="PS51898">
    <property type="entry name" value="TYR_RECOMBINASE"/>
    <property type="match status" value="1"/>
</dbReference>
<dbReference type="EMBL" id="AVQI01000035">
    <property type="protein sequence ID" value="ERK03356.1"/>
    <property type="molecule type" value="Genomic_DNA"/>
</dbReference>
<evidence type="ECO:0000256" key="6">
    <source>
        <dbReference type="ARBA" id="ARBA00023125"/>
    </source>
</evidence>
<keyword evidence="3" id="KW-0132">Cell division</keyword>
<evidence type="ECO:0000313" key="12">
    <source>
        <dbReference type="EMBL" id="ERK03356.1"/>
    </source>
</evidence>
<dbReference type="InterPro" id="IPR010998">
    <property type="entry name" value="Integrase_recombinase_N"/>
</dbReference>
<dbReference type="RefSeq" id="WP_021495572.1">
    <property type="nucleotide sequence ID" value="NZ_AVQI01000035.1"/>
</dbReference>
<reference evidence="12 13" key="1">
    <citation type="submission" date="2013-08" db="EMBL/GenBank/DDBJ databases">
        <authorList>
            <person name="Durkin A.S."/>
            <person name="Haft D.R."/>
            <person name="McCorrison J."/>
            <person name="Torralba M."/>
            <person name="Gillis M."/>
            <person name="Haft D.H."/>
            <person name="Methe B."/>
            <person name="Sutton G."/>
            <person name="Nelson K.E."/>
        </authorList>
    </citation>
    <scope>NUCLEOTIDE SEQUENCE [LARGE SCALE GENOMIC DNA]</scope>
    <source>
        <strain evidence="12 13">ATCC 35536</strain>
    </source>
</reference>
<dbReference type="Gene3D" id="1.10.150.130">
    <property type="match status" value="1"/>
</dbReference>
<evidence type="ECO:0000256" key="3">
    <source>
        <dbReference type="ARBA" id="ARBA00022618"/>
    </source>
</evidence>
<dbReference type="SUPFAM" id="SSF56349">
    <property type="entry name" value="DNA breaking-rejoining enzymes"/>
    <property type="match status" value="1"/>
</dbReference>
<feature type="domain" description="Tyr recombinase" evidence="10">
    <location>
        <begin position="150"/>
        <end position="323"/>
    </location>
</feature>
<feature type="domain" description="Core-binding (CB)" evidence="11">
    <location>
        <begin position="47"/>
        <end position="129"/>
    </location>
</feature>
<dbReference type="Gene3D" id="1.10.443.10">
    <property type="entry name" value="Intergrase catalytic core"/>
    <property type="match status" value="1"/>
</dbReference>
<dbReference type="InterPro" id="IPR011010">
    <property type="entry name" value="DNA_brk_join_enz"/>
</dbReference>
<evidence type="ECO:0000256" key="2">
    <source>
        <dbReference type="ARBA" id="ARBA00022490"/>
    </source>
</evidence>
<keyword evidence="2" id="KW-0963">Cytoplasm</keyword>
<dbReference type="InterPro" id="IPR002104">
    <property type="entry name" value="Integrase_catalytic"/>
</dbReference>
<dbReference type="InterPro" id="IPR004107">
    <property type="entry name" value="Integrase_SAM-like_N"/>
</dbReference>
<accession>A0ABN0P6Y5</accession>
<protein>
    <submittedName>
        <fullName evidence="12">Site-specific recombinase, phage integrase family</fullName>
    </submittedName>
</protein>
<dbReference type="InterPro" id="IPR013762">
    <property type="entry name" value="Integrase-like_cat_sf"/>
</dbReference>
<dbReference type="Pfam" id="PF00589">
    <property type="entry name" value="Phage_integrase"/>
    <property type="match status" value="1"/>
</dbReference>
<keyword evidence="6 9" id="KW-0238">DNA-binding</keyword>
<evidence type="ECO:0000256" key="9">
    <source>
        <dbReference type="PROSITE-ProRule" id="PRU01248"/>
    </source>
</evidence>
<evidence type="ECO:0000259" key="10">
    <source>
        <dbReference type="PROSITE" id="PS51898"/>
    </source>
</evidence>
<comment type="subcellular location">
    <subcellularLocation>
        <location evidence="1">Cytoplasm</location>
    </subcellularLocation>
</comment>
<keyword evidence="13" id="KW-1185">Reference proteome</keyword>
<dbReference type="InterPro" id="IPR044068">
    <property type="entry name" value="CB"/>
</dbReference>